<feature type="region of interest" description="Disordered" evidence="1">
    <location>
        <begin position="1"/>
        <end position="21"/>
    </location>
</feature>
<evidence type="ECO:0000256" key="1">
    <source>
        <dbReference type="SAM" id="MobiDB-lite"/>
    </source>
</evidence>
<name>A0A5E4MLQ8_9HEMI</name>
<organism evidence="2 3">
    <name type="scientific">Cinara cedri</name>
    <dbReference type="NCBI Taxonomy" id="506608"/>
    <lineage>
        <taxon>Eukaryota</taxon>
        <taxon>Metazoa</taxon>
        <taxon>Ecdysozoa</taxon>
        <taxon>Arthropoda</taxon>
        <taxon>Hexapoda</taxon>
        <taxon>Insecta</taxon>
        <taxon>Pterygota</taxon>
        <taxon>Neoptera</taxon>
        <taxon>Paraneoptera</taxon>
        <taxon>Hemiptera</taxon>
        <taxon>Sternorrhyncha</taxon>
        <taxon>Aphidomorpha</taxon>
        <taxon>Aphidoidea</taxon>
        <taxon>Aphididae</taxon>
        <taxon>Lachninae</taxon>
        <taxon>Cinara</taxon>
    </lineage>
</organism>
<dbReference type="OrthoDB" id="6617248at2759"/>
<accession>A0A5E4MLQ8</accession>
<dbReference type="Proteomes" id="UP000325440">
    <property type="component" value="Unassembled WGS sequence"/>
</dbReference>
<dbReference type="EMBL" id="CABPRJ010000949">
    <property type="protein sequence ID" value="VVC31283.1"/>
    <property type="molecule type" value="Genomic_DNA"/>
</dbReference>
<dbReference type="AlphaFoldDB" id="A0A5E4MLQ8"/>
<keyword evidence="3" id="KW-1185">Reference proteome</keyword>
<sequence length="114" mass="13328">MNSQRWVFTSPGGEDEYKKPSVTQKNYDAVIEALAREKSAETENERKRREFENLMWQRMTDSVKVSESNKSQQQQNFDKLKKLNCSSSTYRESFVINGFEVKELGSEINEKVGY</sequence>
<evidence type="ECO:0000313" key="3">
    <source>
        <dbReference type="Proteomes" id="UP000325440"/>
    </source>
</evidence>
<protein>
    <submittedName>
        <fullName evidence="2">Uncharacterized protein</fullName>
    </submittedName>
</protein>
<proteinExistence type="predicted"/>
<reference evidence="2 3" key="1">
    <citation type="submission" date="2019-08" db="EMBL/GenBank/DDBJ databases">
        <authorList>
            <person name="Alioto T."/>
            <person name="Alioto T."/>
            <person name="Gomez Garrido J."/>
        </authorList>
    </citation>
    <scope>NUCLEOTIDE SEQUENCE [LARGE SCALE GENOMIC DNA]</scope>
</reference>
<evidence type="ECO:0000313" key="2">
    <source>
        <dbReference type="EMBL" id="VVC31283.1"/>
    </source>
</evidence>
<gene>
    <name evidence="2" type="ORF">CINCED_3A025406</name>
</gene>